<evidence type="ECO:0008006" key="8">
    <source>
        <dbReference type="Google" id="ProtNLM"/>
    </source>
</evidence>
<name>A0A4Z0ABI9_9AGAM</name>
<evidence type="ECO:0000313" key="7">
    <source>
        <dbReference type="Proteomes" id="UP000298061"/>
    </source>
</evidence>
<reference evidence="6 7" key="1">
    <citation type="submission" date="2019-02" db="EMBL/GenBank/DDBJ databases">
        <title>Genome sequencing of the rare red list fungi Hericium alpestre (H. flagellum).</title>
        <authorList>
            <person name="Buettner E."/>
            <person name="Kellner H."/>
        </authorList>
    </citation>
    <scope>NUCLEOTIDE SEQUENCE [LARGE SCALE GENOMIC DNA]</scope>
    <source>
        <strain evidence="6 7">DSM 108284</strain>
    </source>
</reference>
<dbReference type="InterPro" id="IPR014892">
    <property type="entry name" value="RPA_C"/>
</dbReference>
<dbReference type="Gene3D" id="2.40.50.140">
    <property type="entry name" value="Nucleic acid-binding proteins"/>
    <property type="match status" value="1"/>
</dbReference>
<dbReference type="InterPro" id="IPR004365">
    <property type="entry name" value="NA-bd_OB_tRNA"/>
</dbReference>
<dbReference type="Proteomes" id="UP000298061">
    <property type="component" value="Unassembled WGS sequence"/>
</dbReference>
<evidence type="ECO:0000256" key="2">
    <source>
        <dbReference type="ARBA" id="ARBA00007815"/>
    </source>
</evidence>
<dbReference type="Pfam" id="PF09797">
    <property type="entry name" value="NatB_MDM20"/>
    <property type="match status" value="1"/>
</dbReference>
<dbReference type="SUPFAM" id="SSF50249">
    <property type="entry name" value="Nucleic acid-binding proteins"/>
    <property type="match status" value="1"/>
</dbReference>
<accession>A0A4Z0ABI9</accession>
<comment type="caution">
    <text evidence="6">The sequence shown here is derived from an EMBL/GenBank/DDBJ whole genome shotgun (WGS) entry which is preliminary data.</text>
</comment>
<protein>
    <recommendedName>
        <fullName evidence="8">Replication protein A C-terminal domain-containing protein</fullName>
    </recommendedName>
</protein>
<dbReference type="InterPro" id="IPR036388">
    <property type="entry name" value="WH-like_DNA-bd_sf"/>
</dbReference>
<dbReference type="GO" id="GO:0003676">
    <property type="term" value="F:nucleic acid binding"/>
    <property type="evidence" value="ECO:0007669"/>
    <property type="project" value="InterPro"/>
</dbReference>
<dbReference type="GO" id="GO:0031416">
    <property type="term" value="C:NatB complex"/>
    <property type="evidence" value="ECO:0007669"/>
    <property type="project" value="TreeGrafter"/>
</dbReference>
<feature type="region of interest" description="Disordered" evidence="3">
    <location>
        <begin position="773"/>
        <end position="800"/>
    </location>
</feature>
<dbReference type="SUPFAM" id="SSF46785">
    <property type="entry name" value="Winged helix' DNA-binding domain"/>
    <property type="match status" value="1"/>
</dbReference>
<dbReference type="InterPro" id="IPR019183">
    <property type="entry name" value="NAA25_NatB_aux_su"/>
</dbReference>
<feature type="domain" description="OB" evidence="4">
    <location>
        <begin position="993"/>
        <end position="1068"/>
    </location>
</feature>
<dbReference type="Pfam" id="PF08784">
    <property type="entry name" value="RPA_C"/>
    <property type="match status" value="1"/>
</dbReference>
<evidence type="ECO:0000259" key="5">
    <source>
        <dbReference type="Pfam" id="PF08784"/>
    </source>
</evidence>
<dbReference type="InterPro" id="IPR011990">
    <property type="entry name" value="TPR-like_helical_dom_sf"/>
</dbReference>
<dbReference type="Gene3D" id="1.25.40.1040">
    <property type="match status" value="1"/>
</dbReference>
<feature type="region of interest" description="Disordered" evidence="3">
    <location>
        <begin position="1093"/>
        <end position="1117"/>
    </location>
</feature>
<feature type="domain" description="Replication protein A C-terminal" evidence="5">
    <location>
        <begin position="1096"/>
        <end position="1186"/>
    </location>
</feature>
<dbReference type="InterPro" id="IPR036390">
    <property type="entry name" value="WH_DNA-bd_sf"/>
</dbReference>
<evidence type="ECO:0000256" key="3">
    <source>
        <dbReference type="SAM" id="MobiDB-lite"/>
    </source>
</evidence>
<proteinExistence type="inferred from homology"/>
<evidence type="ECO:0000313" key="6">
    <source>
        <dbReference type="EMBL" id="TFY83713.1"/>
    </source>
</evidence>
<dbReference type="STRING" id="135208.A0A4Z0ABI9"/>
<dbReference type="Gene3D" id="1.10.10.10">
    <property type="entry name" value="Winged helix-like DNA-binding domain superfamily/Winged helix DNA-binding domain"/>
    <property type="match status" value="1"/>
</dbReference>
<dbReference type="OrthoDB" id="1874341at2759"/>
<dbReference type="PANTHER" id="PTHR22767:SF3">
    <property type="entry name" value="N-ALPHA-ACETYLTRANSFERASE 25, NATB AUXILIARY SUBUNIT"/>
    <property type="match status" value="1"/>
</dbReference>
<evidence type="ECO:0000259" key="4">
    <source>
        <dbReference type="Pfam" id="PF01336"/>
    </source>
</evidence>
<comment type="similarity">
    <text evidence="1">Belongs to the MDM20/NAA25 family.</text>
</comment>
<dbReference type="CDD" id="cd04478">
    <property type="entry name" value="RPA2_DBD_D"/>
    <property type="match status" value="1"/>
</dbReference>
<dbReference type="SUPFAM" id="SSF48452">
    <property type="entry name" value="TPR-like"/>
    <property type="match status" value="1"/>
</dbReference>
<dbReference type="Pfam" id="PF01336">
    <property type="entry name" value="tRNA_anti-codon"/>
    <property type="match status" value="1"/>
</dbReference>
<feature type="compositionally biased region" description="Low complexity" evidence="3">
    <location>
        <begin position="784"/>
        <end position="793"/>
    </location>
</feature>
<keyword evidence="7" id="KW-1185">Reference proteome</keyword>
<sequence length="1192" mass="133748">MSAALDRQIRPIYDAIDTGSNKSAILSCNKLLKKYPKNDLLKALKALALVRCQKVEESLALCDEVLASKPTDDPTLTAMMHVLRGLGRHADMVTMFEEAFKRQPTNEELGMQTFFANVRTGNWKAGQLLATKLNKQFHDERYIYWGIMCAVLQANDTFTPPNMRDILYKLAHRLASSTWKETDLDADRFYLYLSLLRELKLYDDARKLLESEQGKTICTRSLACNELRRDIWKLSGRLSEEGAAAEKRILEHKDRNWLEFLSVIDATFDASSDDQGELPQCIERILEFFAGIAENDGKADRSGPLALLELEKRARAQGLSTDPSRLVDLLLQYLEQFGDKPVLYEDLKPYIELEGDDLARWTSHLESLPHSTSSVQELQRSINVHKLLRYNLQPLELTVELEQARAIQLTQEYLEALQLGKDLPKTELQPADDLIILASQVFVNLYALSGDEAHLHNAFVILEFGAKRSPQSYQIHIQLILIYRHLGSPQPALEHYRLLNLKSVQNDTLSHLVLTRASMFSLAASGDLTYSSESLESSQIYMSNSQEVMIGNLSTQWLGANIRKTSDFIVRAFSTEKYSQIPDFIDFEDRLDNSLQRDLVKIEHVRMRLAHEPVNSELADMELIELKFIFDRQHHDNRDNDIIPNYQPRTSLSFADQTKLYGKEPGFGWLSIYLKAYIRAFQQASDLDDTVEEKLLIGDRPKQTVLAASRGPPLAERVAVRTPEEVAELTQDELAFFDYATDLANWLAPYHDHTRPPPATVLAEAIKQSEQKTGRPLRGIDIPAGNGHANGNGKKPEDAPAVTEPPLSLVAFFDSMEARFKGLVEQGARPNELLHAATIIQDALLLFVLSTVRFKNASVVKVNKTRNGMFVLLALKYMPNSRSMQLIQNFKPIRAKGLAVLKEVGAALVKVGESEGTADKRKAFVADCKALAISPEINHDYILEMAKKFTDGRKKRSELAQSLRPLTIKQLYSATQAHADADWTIENTEIGQVTVVAQVVSIQTQTTNSVYWLDDGTGRMEARFWSESTSQDDGDAISGVTENSYVRATGNLKTFGNKRYINALNIRPVKDFHEIFFHLAEAMGITMIFERGPPSGAGQAQPNGAGQPSASAYTAQSRGASSMDKYAHLPPLPRRIIEFILQQPPNPEGVHIFAITRSVGGDAAGISDALERLMDDGHIYSTIDEEHFNVSD</sequence>
<dbReference type="PANTHER" id="PTHR22767">
    <property type="entry name" value="N-TERMINAL ACETYLTRANSFERASE-RELATED"/>
    <property type="match status" value="1"/>
</dbReference>
<feature type="compositionally biased region" description="Low complexity" evidence="3">
    <location>
        <begin position="1093"/>
        <end position="1110"/>
    </location>
</feature>
<dbReference type="EMBL" id="SFCI01000013">
    <property type="protein sequence ID" value="TFY83713.1"/>
    <property type="molecule type" value="Genomic_DNA"/>
</dbReference>
<gene>
    <name evidence="6" type="ORF">EWM64_g296</name>
</gene>
<comment type="similarity">
    <text evidence="2">Belongs to the replication factor A protein 2 family.</text>
</comment>
<dbReference type="AlphaFoldDB" id="A0A4Z0ABI9"/>
<dbReference type="InterPro" id="IPR012340">
    <property type="entry name" value="NA-bd_OB-fold"/>
</dbReference>
<organism evidence="6 7">
    <name type="scientific">Hericium alpestre</name>
    <dbReference type="NCBI Taxonomy" id="135208"/>
    <lineage>
        <taxon>Eukaryota</taxon>
        <taxon>Fungi</taxon>
        <taxon>Dikarya</taxon>
        <taxon>Basidiomycota</taxon>
        <taxon>Agaricomycotina</taxon>
        <taxon>Agaricomycetes</taxon>
        <taxon>Russulales</taxon>
        <taxon>Hericiaceae</taxon>
        <taxon>Hericium</taxon>
    </lineage>
</organism>
<evidence type="ECO:0000256" key="1">
    <source>
        <dbReference type="ARBA" id="ARBA00006298"/>
    </source>
</evidence>